<proteinExistence type="inferred from homology"/>
<evidence type="ECO:0000256" key="2">
    <source>
        <dbReference type="ARBA" id="ARBA00022475"/>
    </source>
</evidence>
<comment type="caution">
    <text evidence="10">The sequence shown here is derived from an EMBL/GenBank/DDBJ whole genome shotgun (WGS) entry which is preliminary data.</text>
</comment>
<evidence type="ECO:0000313" key="10">
    <source>
        <dbReference type="EMBL" id="MDU9691979.1"/>
    </source>
</evidence>
<sequence length="871" mass="97489">MSLIFSLANSFLKSKKSRTILSIIGISIGFMLLISSNILMSTLEKSNENIVEEKYGNYDLIVGYQKSSLFLNNSDVDKINEFDNVQQTSPFLYPYIGKGNPYKKEIEIQPMYVGLKNDSLSKEHEFTKLSSGHLPGKSEVVIPYSWAKAKNLKIGSKLTFPFPPNEEKTVRVSGIMKKSEYLHSVVLFQYDWLAKATSQNNHVTTLMIKLNDWHAKGQVINQLKEIDPNFFIDRQIKMDKEREQLGGLKPVVQGLNIAVLIGSALLLISTLQMSIQEKKKELATLRLLGAKKSQIAWLVISESVIIATLSAILGVIFGIGISFILKGIITRVSGISVENIYIEWHSIMYSVLLGILITIVASIIPATLASKLSPIQAYRQSIDTEHKTRIVLPAISVCLVFLSVALSFFNYIKIHDPKIYILSAAILILSTFVGISFLLKCTVKVLSFIIKPFLKQYSLLASRNTIRQLRRSIQIAGVTMLGVIISIVGISVLTTVRDTTEKSILMKYPLSHVIDSNSEYDEPGLPLTFYKQVDSIPGVKSVPVYKDITVFTQNFDKSNVKKNSKLMLYNVNKESEVMTALQGVDFNKMKNSLPLKVTKGSINTNELNQGGVVITDYGSKVLGYKLGDYIKFIHDTELNFKEDKLEYKDEKSKEQILRLKVVGIIKDYPMQEGPDIGIYTSPEFMKKRFNIDSINEVYYKILDKKSQSDIENKIETLIGSQPSSKVILYNRQTELQTLYNQFNQRVAILLSCVVLICLLAMIGLMNGMASSLQERSREFATIRALGSKTKSIVRLTLVEGAMVTLGGGILGVLFGSILLNQLLLSLDNNSVTLPWKMILICLIITPIMGLIATLIPALYLSKRDILKELSE</sequence>
<reference evidence="10" key="1">
    <citation type="journal article" date="2022" name="J Environ Chem Eng">
        <title>Biodegradation of petroleum oil using a constructed nonpathogenic and heavy metal-tolerant bacterial consortium isolated from marine sponges.</title>
        <authorList>
            <person name="Dechsakulwatana C."/>
            <person name="Rungsihiranrut A."/>
            <person name="Muangchinda C."/>
            <person name="Ningthoujam R."/>
            <person name="Klankeo P."/>
            <person name="Pinyakong O."/>
        </authorList>
    </citation>
    <scope>NUCLEOTIDE SEQUENCE</scope>
    <source>
        <strain evidence="10">TL01-2</strain>
    </source>
</reference>
<dbReference type="RefSeq" id="WP_316910257.1">
    <property type="nucleotide sequence ID" value="NZ_JAPTGD010000001.1"/>
</dbReference>
<feature type="transmembrane region" description="Helical" evidence="7">
    <location>
        <begin position="390"/>
        <end position="412"/>
    </location>
</feature>
<feature type="transmembrane region" description="Helical" evidence="7">
    <location>
        <begin position="295"/>
        <end position="324"/>
    </location>
</feature>
<dbReference type="InterPro" id="IPR003838">
    <property type="entry name" value="ABC3_permease_C"/>
</dbReference>
<evidence type="ECO:0000313" key="11">
    <source>
        <dbReference type="Proteomes" id="UP001269400"/>
    </source>
</evidence>
<dbReference type="PANTHER" id="PTHR30572:SF4">
    <property type="entry name" value="ABC TRANSPORTER PERMEASE YTRF"/>
    <property type="match status" value="1"/>
</dbReference>
<evidence type="ECO:0000256" key="6">
    <source>
        <dbReference type="ARBA" id="ARBA00038076"/>
    </source>
</evidence>
<dbReference type="InterPro" id="IPR050250">
    <property type="entry name" value="Macrolide_Exporter_MacB"/>
</dbReference>
<comment type="similarity">
    <text evidence="6">Belongs to the ABC-4 integral membrane protein family.</text>
</comment>
<name>A0AAX6N858_PRIAR</name>
<keyword evidence="5 7" id="KW-0472">Membrane</keyword>
<dbReference type="Pfam" id="PF02687">
    <property type="entry name" value="FtsX"/>
    <property type="match status" value="2"/>
</dbReference>
<dbReference type="EMBL" id="JAPTGD010000001">
    <property type="protein sequence ID" value="MDU9691979.1"/>
    <property type="molecule type" value="Genomic_DNA"/>
</dbReference>
<feature type="domain" description="MacB-like periplasmic core" evidence="9">
    <location>
        <begin position="19"/>
        <end position="225"/>
    </location>
</feature>
<keyword evidence="2" id="KW-1003">Cell membrane</keyword>
<feature type="transmembrane region" description="Helical" evidence="7">
    <location>
        <begin position="473"/>
        <end position="493"/>
    </location>
</feature>
<feature type="transmembrane region" description="Helical" evidence="7">
    <location>
        <begin position="418"/>
        <end position="439"/>
    </location>
</feature>
<dbReference type="Proteomes" id="UP001269400">
    <property type="component" value="Unassembled WGS sequence"/>
</dbReference>
<dbReference type="InterPro" id="IPR025857">
    <property type="entry name" value="MacB_PCD"/>
</dbReference>
<gene>
    <name evidence="10" type="ORF">O0Q50_12445</name>
</gene>
<keyword evidence="3 7" id="KW-0812">Transmembrane</keyword>
<evidence type="ECO:0000256" key="5">
    <source>
        <dbReference type="ARBA" id="ARBA00023136"/>
    </source>
</evidence>
<keyword evidence="4 7" id="KW-1133">Transmembrane helix</keyword>
<protein>
    <submittedName>
        <fullName evidence="10">ABC transporter permease</fullName>
    </submittedName>
</protein>
<evidence type="ECO:0000259" key="9">
    <source>
        <dbReference type="Pfam" id="PF12704"/>
    </source>
</evidence>
<dbReference type="AlphaFoldDB" id="A0AAX6N858"/>
<feature type="transmembrane region" description="Helical" evidence="7">
    <location>
        <begin position="254"/>
        <end position="275"/>
    </location>
</feature>
<reference evidence="10" key="2">
    <citation type="submission" date="2022-12" db="EMBL/GenBank/DDBJ databases">
        <authorList>
            <person name="Dechsakulwatana C."/>
            <person name="Rungsihiranrut A."/>
            <person name="Muangchinda C."/>
            <person name="Ningthoujam R."/>
            <person name="Klankeo P."/>
            <person name="Pinyakong O."/>
        </authorList>
    </citation>
    <scope>NUCLEOTIDE SEQUENCE</scope>
    <source>
        <strain evidence="10">TL01-2</strain>
    </source>
</reference>
<feature type="transmembrane region" description="Helical" evidence="7">
    <location>
        <begin position="746"/>
        <end position="772"/>
    </location>
</feature>
<feature type="domain" description="ABC3 transporter permease C-terminal" evidence="8">
    <location>
        <begin position="257"/>
        <end position="374"/>
    </location>
</feature>
<evidence type="ECO:0000256" key="7">
    <source>
        <dbReference type="SAM" id="Phobius"/>
    </source>
</evidence>
<evidence type="ECO:0000259" key="8">
    <source>
        <dbReference type="Pfam" id="PF02687"/>
    </source>
</evidence>
<dbReference type="Pfam" id="PF12704">
    <property type="entry name" value="MacB_PCD"/>
    <property type="match status" value="2"/>
</dbReference>
<feature type="transmembrane region" description="Helical" evidence="7">
    <location>
        <begin position="837"/>
        <end position="860"/>
    </location>
</feature>
<dbReference type="PANTHER" id="PTHR30572">
    <property type="entry name" value="MEMBRANE COMPONENT OF TRANSPORTER-RELATED"/>
    <property type="match status" value="1"/>
</dbReference>
<dbReference type="GO" id="GO:0022857">
    <property type="term" value="F:transmembrane transporter activity"/>
    <property type="evidence" value="ECO:0007669"/>
    <property type="project" value="TreeGrafter"/>
</dbReference>
<accession>A0AAX6N858</accession>
<organism evidence="10 11">
    <name type="scientific">Priestia aryabhattai</name>
    <name type="common">Bacillus aryabhattai</name>
    <dbReference type="NCBI Taxonomy" id="412384"/>
    <lineage>
        <taxon>Bacteria</taxon>
        <taxon>Bacillati</taxon>
        <taxon>Bacillota</taxon>
        <taxon>Bacilli</taxon>
        <taxon>Bacillales</taxon>
        <taxon>Bacillaceae</taxon>
        <taxon>Priestia</taxon>
    </lineage>
</organism>
<feature type="transmembrane region" description="Helical" evidence="7">
    <location>
        <begin position="792"/>
        <end position="817"/>
    </location>
</feature>
<feature type="transmembrane region" description="Helical" evidence="7">
    <location>
        <begin position="20"/>
        <end position="40"/>
    </location>
</feature>
<evidence type="ECO:0000256" key="1">
    <source>
        <dbReference type="ARBA" id="ARBA00004651"/>
    </source>
</evidence>
<evidence type="ECO:0000256" key="4">
    <source>
        <dbReference type="ARBA" id="ARBA00022989"/>
    </source>
</evidence>
<feature type="domain" description="ABC3 transporter permease C-terminal" evidence="8">
    <location>
        <begin position="753"/>
        <end position="864"/>
    </location>
</feature>
<feature type="domain" description="MacB-like periplasmic core" evidence="9">
    <location>
        <begin position="478"/>
        <end position="716"/>
    </location>
</feature>
<dbReference type="GO" id="GO:0005886">
    <property type="term" value="C:plasma membrane"/>
    <property type="evidence" value="ECO:0007669"/>
    <property type="project" value="UniProtKB-SubCell"/>
</dbReference>
<feature type="transmembrane region" description="Helical" evidence="7">
    <location>
        <begin position="344"/>
        <end position="369"/>
    </location>
</feature>
<comment type="subcellular location">
    <subcellularLocation>
        <location evidence="1">Cell membrane</location>
        <topology evidence="1">Multi-pass membrane protein</topology>
    </subcellularLocation>
</comment>
<evidence type="ECO:0000256" key="3">
    <source>
        <dbReference type="ARBA" id="ARBA00022692"/>
    </source>
</evidence>